<proteinExistence type="predicted"/>
<dbReference type="Pfam" id="PF13432">
    <property type="entry name" value="TPR_16"/>
    <property type="match status" value="2"/>
</dbReference>
<dbReference type="SMART" id="SM00028">
    <property type="entry name" value="TPR"/>
    <property type="match status" value="3"/>
</dbReference>
<dbReference type="InterPro" id="IPR011990">
    <property type="entry name" value="TPR-like_helical_dom_sf"/>
</dbReference>
<dbReference type="EMBL" id="BAAAHQ010000002">
    <property type="protein sequence ID" value="GAA0915001.1"/>
    <property type="molecule type" value="Genomic_DNA"/>
</dbReference>
<feature type="repeat" description="TPR" evidence="1">
    <location>
        <begin position="278"/>
        <end position="311"/>
    </location>
</feature>
<keyword evidence="3" id="KW-1185">Reference proteome</keyword>
<evidence type="ECO:0000313" key="2">
    <source>
        <dbReference type="EMBL" id="GAA0915001.1"/>
    </source>
</evidence>
<reference evidence="3" key="1">
    <citation type="journal article" date="2019" name="Int. J. Syst. Evol. Microbiol.">
        <title>The Global Catalogue of Microorganisms (GCM) 10K type strain sequencing project: providing services to taxonomists for standard genome sequencing and annotation.</title>
        <authorList>
            <consortium name="The Broad Institute Genomics Platform"/>
            <consortium name="The Broad Institute Genome Sequencing Center for Infectious Disease"/>
            <person name="Wu L."/>
            <person name="Ma J."/>
        </authorList>
    </citation>
    <scope>NUCLEOTIDE SEQUENCE [LARGE SCALE GENOMIC DNA]</scope>
    <source>
        <strain evidence="3">JCM 11136</strain>
    </source>
</reference>
<dbReference type="RefSeq" id="WP_343948387.1">
    <property type="nucleotide sequence ID" value="NZ_BAAAHQ010000002.1"/>
</dbReference>
<comment type="caution">
    <text evidence="2">The sequence shown here is derived from an EMBL/GenBank/DDBJ whole genome shotgun (WGS) entry which is preliminary data.</text>
</comment>
<evidence type="ECO:0000256" key="1">
    <source>
        <dbReference type="PROSITE-ProRule" id="PRU00339"/>
    </source>
</evidence>
<dbReference type="InterPro" id="IPR019734">
    <property type="entry name" value="TPR_rpt"/>
</dbReference>
<gene>
    <name evidence="2" type="ORF">GCM10009560_08890</name>
</gene>
<evidence type="ECO:0008006" key="4">
    <source>
        <dbReference type="Google" id="ProtNLM"/>
    </source>
</evidence>
<organism evidence="2 3">
    <name type="scientific">Nonomuraea longicatena</name>
    <dbReference type="NCBI Taxonomy" id="83682"/>
    <lineage>
        <taxon>Bacteria</taxon>
        <taxon>Bacillati</taxon>
        <taxon>Actinomycetota</taxon>
        <taxon>Actinomycetes</taxon>
        <taxon>Streptosporangiales</taxon>
        <taxon>Streptosporangiaceae</taxon>
        <taxon>Nonomuraea</taxon>
    </lineage>
</organism>
<sequence length="561" mass="59477">MRRKIGRSPNLPPDSHLTQVLLAMAADIADTGAGAETLVECAETLLVGGSTTEALDWFTLVLEGGEPEWAPYVAARLGEVLAADFPETAQAAWAHAAANAQGRLAGLARLRLDELAASGLPPREVPVTVDEVIGRVALNRSWYALTAQAPAEAVEAGELALEYVPEDLVPLALLSLGSALAAAGEPDRAIEVLERLLATGDEEMAAKAALELAGIRRGLGQPEEAIDALRRGGRGEGPFPSLTEVQAAVILAENLGRLDEGISVLRRQALSPIPLVAASAQFGLGRQLQRNGDPDGARRAYRQALDLREESVSGRAAHDLAGMLLGQGDLDGADQVLVLALTVGTDEERATARKMLLGIRWRVQPGEQDPDLVGRWALDAADRFREEGDLRGVMRSNERAMDTGHPLHAPAGAAGVAVLFHADSGMAAAQTAIERLEQVGHAALMPRAWFLFGALRIRDRDFDAAADAWRRVPDTARDAHAAAGCLLRAKHGQSFQAEAAFRQVLRLSADLAPSVVRAVHLLGRVLAERGEHHIAQETAASSRRMAALTGDPGLMTLVGAR</sequence>
<protein>
    <recommendedName>
        <fullName evidence="4">Tetratricopeptide repeat protein</fullName>
    </recommendedName>
</protein>
<keyword evidence="1" id="KW-0802">TPR repeat</keyword>
<dbReference type="Gene3D" id="1.25.40.10">
    <property type="entry name" value="Tetratricopeptide repeat domain"/>
    <property type="match status" value="2"/>
</dbReference>
<dbReference type="PROSITE" id="PS50005">
    <property type="entry name" value="TPR"/>
    <property type="match status" value="1"/>
</dbReference>
<evidence type="ECO:0000313" key="3">
    <source>
        <dbReference type="Proteomes" id="UP001501578"/>
    </source>
</evidence>
<dbReference type="SUPFAM" id="SSF48452">
    <property type="entry name" value="TPR-like"/>
    <property type="match status" value="2"/>
</dbReference>
<accession>A0ABP3Z4U0</accession>
<name>A0ABP3Z4U0_9ACTN</name>
<dbReference type="Proteomes" id="UP001501578">
    <property type="component" value="Unassembled WGS sequence"/>
</dbReference>